<keyword evidence="2" id="KW-1185">Reference proteome</keyword>
<accession>A0A7L7SJ64</accession>
<reference evidence="1 2" key="1">
    <citation type="submission" date="2020-07" db="EMBL/GenBank/DDBJ databases">
        <authorList>
            <person name="Chamarti P.R."/>
            <person name="Doran G.M."/>
            <person name="Fairchild A.S."/>
            <person name="Gay E.L."/>
            <person name="Gollmer S."/>
            <person name="Huffman M.G."/>
            <person name="Kistler A."/>
            <person name="Malek C.E."/>
            <person name="Marar C.I."/>
            <person name="Modi A."/>
            <person name="Nisperos M.R."/>
            <person name="Reddy N."/>
            <person name="Riley H.L."/>
            <person name="Rudy S."/>
            <person name="Shin J."/>
            <person name="Wang Y."/>
            <person name="Xu J."/>
            <person name="Young J."/>
            <person name="Butela K.A."/>
            <person name="Garlena R.A."/>
            <person name="Russell D.A."/>
            <person name="Pope W.H."/>
            <person name="Jacobs-Sera D."/>
            <person name="Hatfull G.F."/>
        </authorList>
    </citation>
    <scope>NUCLEOTIDE SEQUENCE [LARGE SCALE GENOMIC DNA]</scope>
</reference>
<dbReference type="GeneID" id="77930461"/>
<sequence>MSEPLKFGAMSRAGETTCGYGVDWRDCDKPAVWHLLWLDSNHTSMTCAEHLDYINSRSHPDYDIHTFGPDCGMPGALWHTPYADEDEGYCFFPANDDASAMEQAAPALADGGVR</sequence>
<dbReference type="EMBL" id="MT771346">
    <property type="protein sequence ID" value="QOC56301.1"/>
    <property type="molecule type" value="Genomic_DNA"/>
</dbReference>
<proteinExistence type="predicted"/>
<gene>
    <name evidence="1" type="primary">59</name>
    <name evidence="1" type="ORF">SEA_MICHAELSCOTT_59</name>
</gene>
<organism evidence="1 2">
    <name type="scientific">Gordonia phage MichaelScott</name>
    <dbReference type="NCBI Taxonomy" id="2759395"/>
    <lineage>
        <taxon>Viruses</taxon>
        <taxon>Duplodnaviria</taxon>
        <taxon>Heunggongvirae</taxon>
        <taxon>Uroviricota</taxon>
        <taxon>Caudoviricetes</taxon>
        <taxon>Beenievirus</taxon>
        <taxon>Beenievirus michaelscott</taxon>
    </lineage>
</organism>
<dbReference type="KEGG" id="vg:77930461"/>
<protein>
    <submittedName>
        <fullName evidence="1">Uncharacterized protein</fullName>
    </submittedName>
</protein>
<dbReference type="RefSeq" id="YP_010654611.1">
    <property type="nucleotide sequence ID" value="NC_070813.1"/>
</dbReference>
<dbReference type="Proteomes" id="UP000516618">
    <property type="component" value="Segment"/>
</dbReference>
<evidence type="ECO:0000313" key="1">
    <source>
        <dbReference type="EMBL" id="QOC56301.1"/>
    </source>
</evidence>
<evidence type="ECO:0000313" key="2">
    <source>
        <dbReference type="Proteomes" id="UP000516618"/>
    </source>
</evidence>
<name>A0A7L7SJ64_9CAUD</name>